<gene>
    <name evidence="1" type="ORF">AFUS01_LOCUS12941</name>
</gene>
<accession>A0A8J2JXR8</accession>
<dbReference type="AlphaFoldDB" id="A0A8J2JXR8"/>
<organism evidence="1 2">
    <name type="scientific">Allacma fusca</name>
    <dbReference type="NCBI Taxonomy" id="39272"/>
    <lineage>
        <taxon>Eukaryota</taxon>
        <taxon>Metazoa</taxon>
        <taxon>Ecdysozoa</taxon>
        <taxon>Arthropoda</taxon>
        <taxon>Hexapoda</taxon>
        <taxon>Collembola</taxon>
        <taxon>Symphypleona</taxon>
        <taxon>Sminthuridae</taxon>
        <taxon>Allacma</taxon>
    </lineage>
</organism>
<reference evidence="1" key="1">
    <citation type="submission" date="2021-06" db="EMBL/GenBank/DDBJ databases">
        <authorList>
            <person name="Hodson N. C."/>
            <person name="Mongue J. A."/>
            <person name="Jaron S. K."/>
        </authorList>
    </citation>
    <scope>NUCLEOTIDE SEQUENCE</scope>
</reference>
<name>A0A8J2JXR8_9HEXA</name>
<proteinExistence type="predicted"/>
<dbReference type="Proteomes" id="UP000708208">
    <property type="component" value="Unassembled WGS sequence"/>
</dbReference>
<comment type="caution">
    <text evidence="1">The sequence shown here is derived from an EMBL/GenBank/DDBJ whole genome shotgun (WGS) entry which is preliminary data.</text>
</comment>
<protein>
    <submittedName>
        <fullName evidence="1">Uncharacterized protein</fullName>
    </submittedName>
</protein>
<dbReference type="EMBL" id="CAJVCH010103389">
    <property type="protein sequence ID" value="CAG7723885.1"/>
    <property type="molecule type" value="Genomic_DNA"/>
</dbReference>
<evidence type="ECO:0000313" key="2">
    <source>
        <dbReference type="Proteomes" id="UP000708208"/>
    </source>
</evidence>
<sequence>MKSRTSPDVSNTCPYIWKGSNCGKPINPQSGVIFISAGINKLLEVGQYVQHVERNRPAAETTLIQDIEKLNKRFEKQIDEQSKINGMLINLFGQMALKTSELIQVHQSQPIEKM</sequence>
<evidence type="ECO:0000313" key="1">
    <source>
        <dbReference type="EMBL" id="CAG7723885.1"/>
    </source>
</evidence>
<keyword evidence="2" id="KW-1185">Reference proteome</keyword>